<evidence type="ECO:0000259" key="6">
    <source>
        <dbReference type="PROSITE" id="PS50983"/>
    </source>
</evidence>
<evidence type="ECO:0000256" key="3">
    <source>
        <dbReference type="ARBA" id="ARBA00022448"/>
    </source>
</evidence>
<dbReference type="PANTHER" id="PTHR30532">
    <property type="entry name" value="IRON III DICITRATE-BINDING PERIPLASMIC PROTEIN"/>
    <property type="match status" value="1"/>
</dbReference>
<dbReference type="SUPFAM" id="SSF53807">
    <property type="entry name" value="Helical backbone' metal receptor"/>
    <property type="match status" value="1"/>
</dbReference>
<keyword evidence="8" id="KW-1185">Reference proteome</keyword>
<comment type="subcellular location">
    <subcellularLocation>
        <location evidence="1">Cell envelope</location>
    </subcellularLocation>
</comment>
<dbReference type="PROSITE" id="PS50983">
    <property type="entry name" value="FE_B12_PBP"/>
    <property type="match status" value="1"/>
</dbReference>
<dbReference type="EMBL" id="CP146256">
    <property type="protein sequence ID" value="XAH74828.1"/>
    <property type="molecule type" value="Genomic_DNA"/>
</dbReference>
<sequence>MKKPMSFILSAAVMSMLLVGCSAGTNKSEDVSAEEVPVIQEALAPTAEAEEVTEEDSAGEEAVAEWPRTIVDAAGHEVVLESMPERITLLHTFYLEHLFALGVTPTAASLGNLLGQTESLESSELFAPYMSGVEIMDLGSAREVNLEAVLESAPDVIITFSIHGGIDEVYDQLTEIAPVILLDYSDTWQDQLLSCSQIIGKESKALDVITEVESTIADAGEQVSQYQDRSYALFRTDGKGFIAVGTPSYYETFGLTKPEGYPESSETISLEAVAEMDPYYIVFQHNYEATTAFVQSLESSSVWQSLDAVQNNRIYYFDENMNSNGPLAMKLTAEKLMELYTEE</sequence>
<dbReference type="RefSeq" id="WP_342758406.1">
    <property type="nucleotide sequence ID" value="NZ_CP146256.1"/>
</dbReference>
<feature type="domain" description="Fe/B12 periplasmic-binding" evidence="6">
    <location>
        <begin position="86"/>
        <end position="343"/>
    </location>
</feature>
<evidence type="ECO:0000256" key="1">
    <source>
        <dbReference type="ARBA" id="ARBA00004196"/>
    </source>
</evidence>
<evidence type="ECO:0000256" key="2">
    <source>
        <dbReference type="ARBA" id="ARBA00008814"/>
    </source>
</evidence>
<evidence type="ECO:0000256" key="4">
    <source>
        <dbReference type="ARBA" id="ARBA00022729"/>
    </source>
</evidence>
<evidence type="ECO:0000256" key="5">
    <source>
        <dbReference type="SAM" id="SignalP"/>
    </source>
</evidence>
<evidence type="ECO:0000313" key="8">
    <source>
        <dbReference type="Proteomes" id="UP001451571"/>
    </source>
</evidence>
<reference evidence="7 8" key="1">
    <citation type="submission" date="2024-02" db="EMBL/GenBank/DDBJ databases">
        <title>Bacterial strain from lacustrine sediment.</title>
        <authorList>
            <person name="Petit C."/>
            <person name="Fadhlaoui K."/>
        </authorList>
    </citation>
    <scope>NUCLEOTIDE SEQUENCE [LARGE SCALE GENOMIC DNA]</scope>
    <source>
        <strain evidence="7 8">IPX-CK</strain>
    </source>
</reference>
<comment type="similarity">
    <text evidence="2">Belongs to the bacterial solute-binding protein 8 family.</text>
</comment>
<dbReference type="Gene3D" id="3.40.50.1980">
    <property type="entry name" value="Nitrogenase molybdenum iron protein domain"/>
    <property type="match status" value="2"/>
</dbReference>
<keyword evidence="3" id="KW-0813">Transport</keyword>
<feature type="signal peptide" evidence="5">
    <location>
        <begin position="1"/>
        <end position="24"/>
    </location>
</feature>
<protein>
    <submittedName>
        <fullName evidence="7">ABC transporter substrate-binding protein</fullName>
    </submittedName>
</protein>
<dbReference type="InterPro" id="IPR002491">
    <property type="entry name" value="ABC_transptr_periplasmic_BD"/>
</dbReference>
<dbReference type="Pfam" id="PF01497">
    <property type="entry name" value="Peripla_BP_2"/>
    <property type="match status" value="1"/>
</dbReference>
<keyword evidence="4 5" id="KW-0732">Signal</keyword>
<gene>
    <name evidence="7" type="ORF">V6984_03425</name>
</gene>
<dbReference type="Proteomes" id="UP001451571">
    <property type="component" value="Chromosome"/>
</dbReference>
<feature type="chain" id="PRO_5046174718" evidence="5">
    <location>
        <begin position="25"/>
        <end position="343"/>
    </location>
</feature>
<proteinExistence type="inferred from homology"/>
<name>A0ABZ3EX37_9FIRM</name>
<dbReference type="InterPro" id="IPR051313">
    <property type="entry name" value="Bact_iron-sidero_bind"/>
</dbReference>
<dbReference type="PROSITE" id="PS51257">
    <property type="entry name" value="PROKAR_LIPOPROTEIN"/>
    <property type="match status" value="1"/>
</dbReference>
<accession>A0ABZ3EX37</accession>
<organism evidence="7 8">
    <name type="scientific">Kineothrix sedimenti</name>
    <dbReference type="NCBI Taxonomy" id="3123317"/>
    <lineage>
        <taxon>Bacteria</taxon>
        <taxon>Bacillati</taxon>
        <taxon>Bacillota</taxon>
        <taxon>Clostridia</taxon>
        <taxon>Lachnospirales</taxon>
        <taxon>Lachnospiraceae</taxon>
        <taxon>Kineothrix</taxon>
    </lineage>
</organism>
<dbReference type="PANTHER" id="PTHR30532:SF24">
    <property type="entry name" value="FERRIC ENTEROBACTIN-BINDING PERIPLASMIC PROTEIN FEPB"/>
    <property type="match status" value="1"/>
</dbReference>
<evidence type="ECO:0000313" key="7">
    <source>
        <dbReference type="EMBL" id="XAH74828.1"/>
    </source>
</evidence>